<keyword evidence="3" id="KW-1185">Reference proteome</keyword>
<feature type="chain" id="PRO_5016407187" description="Secreted protein" evidence="1">
    <location>
        <begin position="20"/>
        <end position="146"/>
    </location>
</feature>
<evidence type="ECO:0000313" key="2">
    <source>
        <dbReference type="EMBL" id="PWN92511.1"/>
    </source>
</evidence>
<dbReference type="AlphaFoldDB" id="A0A316YTG0"/>
<evidence type="ECO:0000256" key="1">
    <source>
        <dbReference type="SAM" id="SignalP"/>
    </source>
</evidence>
<evidence type="ECO:0008006" key="4">
    <source>
        <dbReference type="Google" id="ProtNLM"/>
    </source>
</evidence>
<sequence>MRAFRYLVPILVVLSWVTCFPPQDLPDILDLQDAQALQDTQDLQDAESADRTHKKKTKKKKKKVKVCRGPIQLDPDYINEYCTAGIVCVVLPSCAYAVEAPGDHHCRKLDRKGNGRQLCMYKTNYFQSEDVYAFFSCDIITLAPAT</sequence>
<accession>A0A316YTG0</accession>
<dbReference type="GeneID" id="37041898"/>
<dbReference type="InParanoid" id="A0A316YTG0"/>
<dbReference type="Proteomes" id="UP000245768">
    <property type="component" value="Unassembled WGS sequence"/>
</dbReference>
<evidence type="ECO:0000313" key="3">
    <source>
        <dbReference type="Proteomes" id="UP000245768"/>
    </source>
</evidence>
<gene>
    <name evidence="2" type="ORF">FA10DRAFT_259678</name>
</gene>
<organism evidence="2 3">
    <name type="scientific">Acaromyces ingoldii</name>
    <dbReference type="NCBI Taxonomy" id="215250"/>
    <lineage>
        <taxon>Eukaryota</taxon>
        <taxon>Fungi</taxon>
        <taxon>Dikarya</taxon>
        <taxon>Basidiomycota</taxon>
        <taxon>Ustilaginomycotina</taxon>
        <taxon>Exobasidiomycetes</taxon>
        <taxon>Exobasidiales</taxon>
        <taxon>Cryptobasidiaceae</taxon>
        <taxon>Acaromyces</taxon>
    </lineage>
</organism>
<keyword evidence="1" id="KW-0732">Signal</keyword>
<dbReference type="EMBL" id="KZ819635">
    <property type="protein sequence ID" value="PWN92511.1"/>
    <property type="molecule type" value="Genomic_DNA"/>
</dbReference>
<dbReference type="RefSeq" id="XP_025379709.1">
    <property type="nucleotide sequence ID" value="XM_025519982.1"/>
</dbReference>
<reference evidence="2 3" key="1">
    <citation type="journal article" date="2018" name="Mol. Biol. Evol.">
        <title>Broad Genomic Sampling Reveals a Smut Pathogenic Ancestry of the Fungal Clade Ustilaginomycotina.</title>
        <authorList>
            <person name="Kijpornyongpan T."/>
            <person name="Mondo S.J."/>
            <person name="Barry K."/>
            <person name="Sandor L."/>
            <person name="Lee J."/>
            <person name="Lipzen A."/>
            <person name="Pangilinan J."/>
            <person name="LaButti K."/>
            <person name="Hainaut M."/>
            <person name="Henrissat B."/>
            <person name="Grigoriev I.V."/>
            <person name="Spatafora J.W."/>
            <person name="Aime M.C."/>
        </authorList>
    </citation>
    <scope>NUCLEOTIDE SEQUENCE [LARGE SCALE GENOMIC DNA]</scope>
    <source>
        <strain evidence="2 3">MCA 4198</strain>
    </source>
</reference>
<protein>
    <recommendedName>
        <fullName evidence="4">Secreted protein</fullName>
    </recommendedName>
</protein>
<name>A0A316YTG0_9BASI</name>
<feature type="signal peptide" evidence="1">
    <location>
        <begin position="1"/>
        <end position="19"/>
    </location>
</feature>
<proteinExistence type="predicted"/>